<feature type="compositionally biased region" description="Polar residues" evidence="1">
    <location>
        <begin position="201"/>
        <end position="228"/>
    </location>
</feature>
<dbReference type="Proteomes" id="UP000037460">
    <property type="component" value="Unassembled WGS sequence"/>
</dbReference>
<feature type="region of interest" description="Disordered" evidence="1">
    <location>
        <begin position="1"/>
        <end position="41"/>
    </location>
</feature>
<comment type="caution">
    <text evidence="2">The sequence shown here is derived from an EMBL/GenBank/DDBJ whole genome shotgun (WGS) entry which is preliminary data.</text>
</comment>
<reference evidence="3" key="1">
    <citation type="journal article" date="2015" name="PLoS Genet.">
        <title>Genome Sequence and Transcriptome Analyses of Chrysochromulina tobin: Metabolic Tools for Enhanced Algal Fitness in the Prominent Order Prymnesiales (Haptophyceae).</title>
        <authorList>
            <person name="Hovde B.T."/>
            <person name="Deodato C.R."/>
            <person name="Hunsperger H.M."/>
            <person name="Ryken S.A."/>
            <person name="Yost W."/>
            <person name="Jha R.K."/>
            <person name="Patterson J."/>
            <person name="Monnat R.J. Jr."/>
            <person name="Barlow S.B."/>
            <person name="Starkenburg S.R."/>
            <person name="Cattolico R.A."/>
        </authorList>
    </citation>
    <scope>NUCLEOTIDE SEQUENCE</scope>
    <source>
        <strain evidence="3">CCMP291</strain>
    </source>
</reference>
<evidence type="ECO:0000313" key="2">
    <source>
        <dbReference type="EMBL" id="KOO21247.1"/>
    </source>
</evidence>
<accession>A0A0M0J4H7</accession>
<keyword evidence="3" id="KW-1185">Reference proteome</keyword>
<dbReference type="Pfam" id="PF07004">
    <property type="entry name" value="SHIPPO-rpt"/>
    <property type="match status" value="2"/>
</dbReference>
<feature type="compositionally biased region" description="Basic and acidic residues" evidence="1">
    <location>
        <begin position="7"/>
        <end position="24"/>
    </location>
</feature>
<proteinExistence type="predicted"/>
<sequence length="269" mass="29107">MSPSQRKAYDEQRIREKDEKRIERMGGVGPASYEPRGVSSSRLNMTCSSAFKSATPRGTAKTTDTMLRDISLNTDPGAYDPDVHRNFKATSERTFYRKANKSGAGSFGSLSARNLKVDILGEDTPSPTTYADETMKGMSQHASKMKSAAFSSTSKQRPEAEIAIKAVCPGPGKYSPKFDGIDKLVPNGMFHAKSAHRRFHSSGSNMNLAGSTSEKTGPGTYSSDSLSNGAKATIEGTMSRSKSFGRSTAFRTTGVRDLKGAFFPNEAYF</sequence>
<protein>
    <submittedName>
        <fullName evidence="2">Uncharacterized protein</fullName>
    </submittedName>
</protein>
<dbReference type="AlphaFoldDB" id="A0A0M0J4H7"/>
<feature type="region of interest" description="Disordered" evidence="1">
    <location>
        <begin position="200"/>
        <end position="228"/>
    </location>
</feature>
<evidence type="ECO:0000313" key="3">
    <source>
        <dbReference type="Proteomes" id="UP000037460"/>
    </source>
</evidence>
<evidence type="ECO:0000256" key="1">
    <source>
        <dbReference type="SAM" id="MobiDB-lite"/>
    </source>
</evidence>
<dbReference type="EMBL" id="JWZX01003378">
    <property type="protein sequence ID" value="KOO21247.1"/>
    <property type="molecule type" value="Genomic_DNA"/>
</dbReference>
<organism evidence="2 3">
    <name type="scientific">Chrysochromulina tobinii</name>
    <dbReference type="NCBI Taxonomy" id="1460289"/>
    <lineage>
        <taxon>Eukaryota</taxon>
        <taxon>Haptista</taxon>
        <taxon>Haptophyta</taxon>
        <taxon>Prymnesiophyceae</taxon>
        <taxon>Prymnesiales</taxon>
        <taxon>Chrysochromulinaceae</taxon>
        <taxon>Chrysochromulina</taxon>
    </lineage>
</organism>
<dbReference type="InterPro" id="IPR010736">
    <property type="entry name" value="SHIPPO-rpt"/>
</dbReference>
<name>A0A0M0J4H7_9EUKA</name>
<gene>
    <name evidence="2" type="ORF">Ctob_006197</name>
</gene>